<protein>
    <submittedName>
        <fullName evidence="1">Uncharacterized protein</fullName>
    </submittedName>
</protein>
<evidence type="ECO:0000313" key="1">
    <source>
        <dbReference type="EMBL" id="EDU39876.1"/>
    </source>
</evidence>
<dbReference type="AlphaFoldDB" id="B2VR11"/>
<organism evidence="1 2">
    <name type="scientific">Pyrenophora tritici-repentis (strain Pt-1C-BFP)</name>
    <name type="common">Wheat tan spot fungus</name>
    <name type="synonym">Drechslera tritici-repentis</name>
    <dbReference type="NCBI Taxonomy" id="426418"/>
    <lineage>
        <taxon>Eukaryota</taxon>
        <taxon>Fungi</taxon>
        <taxon>Dikarya</taxon>
        <taxon>Ascomycota</taxon>
        <taxon>Pezizomycotina</taxon>
        <taxon>Dothideomycetes</taxon>
        <taxon>Pleosporomycetidae</taxon>
        <taxon>Pleosporales</taxon>
        <taxon>Pleosporineae</taxon>
        <taxon>Pleosporaceae</taxon>
        <taxon>Pyrenophora</taxon>
    </lineage>
</organism>
<accession>B2VR11</accession>
<dbReference type="Proteomes" id="UP000001471">
    <property type="component" value="Unassembled WGS sequence"/>
</dbReference>
<sequence>MRRKDENEKYTAERQQIVQSKSPLTVVGLVKEKENNVSCPNYGGPPGE</sequence>
<gene>
    <name evidence="1" type="ORF">PTRG_00438</name>
</gene>
<name>B2VR11_PYRTR</name>
<dbReference type="HOGENOM" id="CLU_3160213_0_0_1"/>
<reference evidence="2" key="1">
    <citation type="journal article" date="2013" name="G3 (Bethesda)">
        <title>Comparative genomics of a plant-pathogenic fungus, Pyrenophora tritici-repentis, reveals transduplication and the impact of repeat elements on pathogenicity and population divergence.</title>
        <authorList>
            <person name="Manning V.A."/>
            <person name="Pandelova I."/>
            <person name="Dhillon B."/>
            <person name="Wilhelm L.J."/>
            <person name="Goodwin S.B."/>
            <person name="Berlin A.M."/>
            <person name="Figueroa M."/>
            <person name="Freitag M."/>
            <person name="Hane J.K."/>
            <person name="Henrissat B."/>
            <person name="Holman W.H."/>
            <person name="Kodira C.D."/>
            <person name="Martin J."/>
            <person name="Oliver R.P."/>
            <person name="Robbertse B."/>
            <person name="Schackwitz W."/>
            <person name="Schwartz D.C."/>
            <person name="Spatafora J.W."/>
            <person name="Turgeon B.G."/>
            <person name="Yandava C."/>
            <person name="Young S."/>
            <person name="Zhou S."/>
            <person name="Zeng Q."/>
            <person name="Grigoriev I.V."/>
            <person name="Ma L.-J."/>
            <person name="Ciuffetti L.M."/>
        </authorList>
    </citation>
    <scope>NUCLEOTIDE SEQUENCE [LARGE SCALE GENOMIC DNA]</scope>
    <source>
        <strain evidence="2">Pt-1C-BFP</strain>
    </source>
</reference>
<proteinExistence type="predicted"/>
<evidence type="ECO:0000313" key="2">
    <source>
        <dbReference type="Proteomes" id="UP000001471"/>
    </source>
</evidence>
<dbReference type="EMBL" id="DS231615">
    <property type="protein sequence ID" value="EDU39876.1"/>
    <property type="molecule type" value="Genomic_DNA"/>
</dbReference>
<dbReference type="InParanoid" id="B2VR11"/>